<dbReference type="GO" id="GO:0030490">
    <property type="term" value="P:maturation of SSU-rRNA"/>
    <property type="evidence" value="ECO:0007669"/>
    <property type="project" value="TreeGrafter"/>
</dbReference>
<feature type="region of interest" description="Disordered" evidence="7">
    <location>
        <begin position="161"/>
        <end position="379"/>
    </location>
</feature>
<keyword evidence="5" id="KW-0539">Nucleus</keyword>
<feature type="region of interest" description="Disordered" evidence="7">
    <location>
        <begin position="827"/>
        <end position="875"/>
    </location>
</feature>
<feature type="region of interest" description="Disordered" evidence="7">
    <location>
        <begin position="420"/>
        <end position="467"/>
    </location>
</feature>
<keyword evidence="9" id="KW-1185">Reference proteome</keyword>
<feature type="region of interest" description="Disordered" evidence="7">
    <location>
        <begin position="1"/>
        <end position="127"/>
    </location>
</feature>
<dbReference type="GO" id="GO:0032040">
    <property type="term" value="C:small-subunit processome"/>
    <property type="evidence" value="ECO:0007669"/>
    <property type="project" value="InterPro"/>
</dbReference>
<evidence type="ECO:0000256" key="6">
    <source>
        <dbReference type="ARBA" id="ARBA00024695"/>
    </source>
</evidence>
<comment type="subcellular location">
    <subcellularLocation>
        <location evidence="1">Nucleus</location>
        <location evidence="1">Nucleolus</location>
    </subcellularLocation>
</comment>
<comment type="similarity">
    <text evidence="2">Belongs to the NOP14 family.</text>
</comment>
<feature type="compositionally biased region" description="Acidic residues" evidence="7">
    <location>
        <begin position="363"/>
        <end position="377"/>
    </location>
</feature>
<feature type="compositionally biased region" description="Polar residues" evidence="7">
    <location>
        <begin position="45"/>
        <end position="57"/>
    </location>
</feature>
<comment type="function">
    <text evidence="6">Involved in nucleolar processing of pre-18S ribosomal RNA. Has a role in the nuclear export of 40S pre-ribosomal subunit to the cytoplasm.</text>
</comment>
<evidence type="ECO:0000313" key="8">
    <source>
        <dbReference type="EMBL" id="MDI1488383.1"/>
    </source>
</evidence>
<keyword evidence="3" id="KW-0690">Ribosome biogenesis</keyword>
<dbReference type="PANTHER" id="PTHR23183:SF0">
    <property type="entry name" value="NUCLEOLAR PROTEIN 14"/>
    <property type="match status" value="1"/>
</dbReference>
<evidence type="ECO:0000256" key="1">
    <source>
        <dbReference type="ARBA" id="ARBA00004604"/>
    </source>
</evidence>
<comment type="caution">
    <text evidence="8">The sequence shown here is derived from an EMBL/GenBank/DDBJ whole genome shotgun (WGS) entry which is preliminary data.</text>
</comment>
<feature type="compositionally biased region" description="Basic and acidic residues" evidence="7">
    <location>
        <begin position="225"/>
        <end position="250"/>
    </location>
</feature>
<proteinExistence type="inferred from homology"/>
<feature type="compositionally biased region" description="Polar residues" evidence="7">
    <location>
        <begin position="441"/>
        <end position="453"/>
    </location>
</feature>
<dbReference type="EMBL" id="JAPUFD010000007">
    <property type="protein sequence ID" value="MDI1488383.1"/>
    <property type="molecule type" value="Genomic_DNA"/>
</dbReference>
<feature type="compositionally biased region" description="Acidic residues" evidence="7">
    <location>
        <begin position="177"/>
        <end position="186"/>
    </location>
</feature>
<feature type="compositionally biased region" description="Basic and acidic residues" evidence="7">
    <location>
        <begin position="837"/>
        <end position="875"/>
    </location>
</feature>
<protein>
    <submittedName>
        <fullName evidence="8">Nucleolar complex protein 14</fullName>
    </submittedName>
</protein>
<evidence type="ECO:0000313" key="9">
    <source>
        <dbReference type="Proteomes" id="UP001161017"/>
    </source>
</evidence>
<evidence type="ECO:0000256" key="7">
    <source>
        <dbReference type="SAM" id="MobiDB-lite"/>
    </source>
</evidence>
<dbReference type="Proteomes" id="UP001161017">
    <property type="component" value="Unassembled WGS sequence"/>
</dbReference>
<reference evidence="8" key="1">
    <citation type="journal article" date="2023" name="Genome Biol. Evol.">
        <title>First Whole Genome Sequence and Flow Cytometry Genome Size Data for the Lichen-Forming Fungus Ramalina farinacea (Ascomycota).</title>
        <authorList>
            <person name="Llewellyn T."/>
            <person name="Mian S."/>
            <person name="Hill R."/>
            <person name="Leitch I.J."/>
            <person name="Gaya E."/>
        </authorList>
    </citation>
    <scope>NUCLEOTIDE SEQUENCE</scope>
    <source>
        <strain evidence="8">LIQ254RAFAR</strain>
    </source>
</reference>
<feature type="compositionally biased region" description="Acidic residues" evidence="7">
    <location>
        <begin position="454"/>
        <end position="467"/>
    </location>
</feature>
<dbReference type="PANTHER" id="PTHR23183">
    <property type="entry name" value="NOP14"/>
    <property type="match status" value="1"/>
</dbReference>
<gene>
    <name evidence="8" type="primary">NOP14</name>
    <name evidence="8" type="ORF">OHK93_007658</name>
</gene>
<dbReference type="GO" id="GO:0030692">
    <property type="term" value="C:Noc4p-Nop14p complex"/>
    <property type="evidence" value="ECO:0007669"/>
    <property type="project" value="TreeGrafter"/>
</dbReference>
<sequence length="929" mass="105002">MAPSQLKILKSSLREKGIIGQQQSKKQKRTTSNNGGFNNDRKQRNLTLQNIREQSNPFDLRAAPRKKFEVTSSAGAKKSTTGRPGVSRALGEEKRRHALLAEMQRRKKVGGILDNRFGEDDPTLTPDERALQRFAREKQRQNGKAAIFDLEDAEAGDQLTHLGQSLSLGGPSRMDDFQESDIEAGSDESGKEDPFLRPTKKRRLSDDDETSIAQSSGPDTPNEPPKSRKEVMEEVIAKSKLHKYERQQAKEDDDDLRAELDSGMAELFDLLGNKDRQKPKPPAKDTPGGLHGSINPDRLAMLEGKDRSQAEKEYDQRVRQMLLDQRSKPTERTLTEEEQLEREAERLKDLEAKRVRRMRGEPEISDEDQSEDIETEREIDQNFEAADAGEDESFGLGLGLEQTQRPTDLGVEDEDEFIIDEDLVTDGSLSPSDDEDIESAGRSSVDSHGYSTSDDIDGGNENIDLDDQTFGETFLNDEMRQRRTGLDKNSGLQRQLAYTYACPQTHPELLKMTESLPIEEIPTMVQRIRSLYHPKLGSENKAKLGMFAMVMIEHIHYLANATKHPPFSVLESLIRHIHSMSKMVPIQVGQAFRSQLAELSKQRSRMLQPGDLVILTAIGSIFPTSDHFHQVVTPALLCMTTYLGQSLPKTLPELVTGTYTCSLCLSYQQLSKRYVPEVVNYILNAITSLVPTNNPSLVRQHPNRSLSPSFALRERDTGDSSTGHISFWDMADTLGTEANDARVKAGLLRTLIAITGTMAELWASKSAFCEIMGDLHAVVDLIGSKSQFSNIIPADIRKQARSVSLKIHVLMQQSLETRQPLRLHNHRPLPIKTSFPKFEESYDPSKHYDPDRERSDLSKLKAEHKKERKGALRELRKDASFMARESLKEKKERDQAYEKKFKRLVAEIQGEEGREGKMYEREKRMRKAK</sequence>
<dbReference type="InterPro" id="IPR007276">
    <property type="entry name" value="Nop14"/>
</dbReference>
<name>A0AA43QKW9_9LECA</name>
<dbReference type="Pfam" id="PF04147">
    <property type="entry name" value="Nop14"/>
    <property type="match status" value="1"/>
</dbReference>
<keyword evidence="4" id="KW-0698">rRNA processing</keyword>
<evidence type="ECO:0000256" key="2">
    <source>
        <dbReference type="ARBA" id="ARBA00007466"/>
    </source>
</evidence>
<feature type="compositionally biased region" description="Basic and acidic residues" evidence="7">
    <location>
        <begin position="303"/>
        <end position="318"/>
    </location>
</feature>
<feature type="compositionally biased region" description="Basic and acidic residues" evidence="7">
    <location>
        <begin position="325"/>
        <end position="362"/>
    </location>
</feature>
<dbReference type="AlphaFoldDB" id="A0AA43QKW9"/>
<feature type="compositionally biased region" description="Polar residues" evidence="7">
    <location>
        <begin position="70"/>
        <end position="82"/>
    </location>
</feature>
<organism evidence="8 9">
    <name type="scientific">Ramalina farinacea</name>
    <dbReference type="NCBI Taxonomy" id="258253"/>
    <lineage>
        <taxon>Eukaryota</taxon>
        <taxon>Fungi</taxon>
        <taxon>Dikarya</taxon>
        <taxon>Ascomycota</taxon>
        <taxon>Pezizomycotina</taxon>
        <taxon>Lecanoromycetes</taxon>
        <taxon>OSLEUM clade</taxon>
        <taxon>Lecanoromycetidae</taxon>
        <taxon>Lecanorales</taxon>
        <taxon>Lecanorineae</taxon>
        <taxon>Ramalinaceae</taxon>
        <taxon>Ramalina</taxon>
    </lineage>
</organism>
<evidence type="ECO:0000256" key="3">
    <source>
        <dbReference type="ARBA" id="ARBA00022517"/>
    </source>
</evidence>
<accession>A0AA43QKW9</accession>
<evidence type="ECO:0000256" key="5">
    <source>
        <dbReference type="ARBA" id="ARBA00023242"/>
    </source>
</evidence>
<evidence type="ECO:0000256" key="4">
    <source>
        <dbReference type="ARBA" id="ARBA00022552"/>
    </source>
</evidence>